<organism evidence="5 6">
    <name type="scientific">Blastocystis sp. subtype 1 (strain ATCC 50177 / NandII)</name>
    <dbReference type="NCBI Taxonomy" id="478820"/>
    <lineage>
        <taxon>Eukaryota</taxon>
        <taxon>Sar</taxon>
        <taxon>Stramenopiles</taxon>
        <taxon>Bigyra</taxon>
        <taxon>Opalozoa</taxon>
        <taxon>Opalinata</taxon>
        <taxon>Blastocystidae</taxon>
        <taxon>Blastocystis</taxon>
    </lineage>
</organism>
<keyword evidence="3" id="KW-0687">Ribonucleoprotein</keyword>
<dbReference type="EMBL" id="LXWW01000065">
    <property type="protein sequence ID" value="OAO16724.1"/>
    <property type="molecule type" value="Genomic_DNA"/>
</dbReference>
<dbReference type="GO" id="GO:0003735">
    <property type="term" value="F:structural constituent of ribosome"/>
    <property type="evidence" value="ECO:0007669"/>
    <property type="project" value="InterPro"/>
</dbReference>
<evidence type="ECO:0000313" key="5">
    <source>
        <dbReference type="EMBL" id="OAO16724.1"/>
    </source>
</evidence>
<evidence type="ECO:0000313" key="6">
    <source>
        <dbReference type="Proteomes" id="UP000078348"/>
    </source>
</evidence>
<dbReference type="AlphaFoldDB" id="A0A196SLD5"/>
<dbReference type="PANTHER" id="PTHR10759">
    <property type="entry name" value="60S RIBOSOMAL PROTEIN L34"/>
    <property type="match status" value="1"/>
</dbReference>
<dbReference type="GO" id="GO:1990904">
    <property type="term" value="C:ribonucleoprotein complex"/>
    <property type="evidence" value="ECO:0007669"/>
    <property type="project" value="UniProtKB-KW"/>
</dbReference>
<dbReference type="Gene3D" id="6.20.370.70">
    <property type="match status" value="1"/>
</dbReference>
<evidence type="ECO:0000256" key="3">
    <source>
        <dbReference type="ARBA" id="ARBA00023274"/>
    </source>
</evidence>
<keyword evidence="6" id="KW-1185">Reference proteome</keyword>
<protein>
    <submittedName>
        <fullName evidence="5">60S ribosomal protein L34</fullName>
    </submittedName>
</protein>
<dbReference type="InterPro" id="IPR008195">
    <property type="entry name" value="Ribosomal_eL34"/>
</dbReference>
<keyword evidence="2 5" id="KW-0689">Ribosomal protein</keyword>
<dbReference type="GO" id="GO:0005840">
    <property type="term" value="C:ribosome"/>
    <property type="evidence" value="ECO:0007669"/>
    <property type="project" value="UniProtKB-KW"/>
</dbReference>
<evidence type="ECO:0000256" key="2">
    <source>
        <dbReference type="ARBA" id="ARBA00022980"/>
    </source>
</evidence>
<dbReference type="OrthoDB" id="277449at2759"/>
<name>A0A196SLD5_BLAHN</name>
<feature type="compositionally biased region" description="Basic residues" evidence="4">
    <location>
        <begin position="121"/>
        <end position="134"/>
    </location>
</feature>
<dbReference type="InterPro" id="IPR038562">
    <property type="entry name" value="Ribosomal_eL34_C_sf"/>
</dbReference>
<dbReference type="Proteomes" id="UP000078348">
    <property type="component" value="Unassembled WGS sequence"/>
</dbReference>
<sequence length="134" mass="15049">MVSDSRVTYRRRHSYNTASNSVSVVKTPGARLTVHYNKKSVSAVKCGCCKKPLAGVPRARVVDLKKMTHCQRTVTRAYGGNLCHKCLQDRILRAFLIEEQKIVKKVAQMKAQQKKEDKSAKKSSKKTAKKTGKK</sequence>
<feature type="region of interest" description="Disordered" evidence="4">
    <location>
        <begin position="108"/>
        <end position="134"/>
    </location>
</feature>
<comment type="similarity">
    <text evidence="1">Belongs to the eukaryotic ribosomal protein eL34 family.</text>
</comment>
<dbReference type="GO" id="GO:0006412">
    <property type="term" value="P:translation"/>
    <property type="evidence" value="ECO:0007669"/>
    <property type="project" value="InterPro"/>
</dbReference>
<comment type="caution">
    <text evidence="5">The sequence shown here is derived from an EMBL/GenBank/DDBJ whole genome shotgun (WGS) entry which is preliminary data.</text>
</comment>
<dbReference type="Gene3D" id="6.20.340.10">
    <property type="match status" value="1"/>
</dbReference>
<proteinExistence type="inferred from homology"/>
<evidence type="ECO:0000256" key="4">
    <source>
        <dbReference type="SAM" id="MobiDB-lite"/>
    </source>
</evidence>
<reference evidence="5 6" key="1">
    <citation type="submission" date="2016-05" db="EMBL/GenBank/DDBJ databases">
        <title>Nuclear genome of Blastocystis sp. subtype 1 NandII.</title>
        <authorList>
            <person name="Gentekaki E."/>
            <person name="Curtis B."/>
            <person name="Stairs C."/>
            <person name="Eme L."/>
            <person name="Herman E."/>
            <person name="Klimes V."/>
            <person name="Arias M.C."/>
            <person name="Elias M."/>
            <person name="Hilliou F."/>
            <person name="Klute M."/>
            <person name="Malik S.-B."/>
            <person name="Pightling A."/>
            <person name="Rachubinski R."/>
            <person name="Salas D."/>
            <person name="Schlacht A."/>
            <person name="Suga H."/>
            <person name="Archibald J."/>
            <person name="Ball S.G."/>
            <person name="Clark G."/>
            <person name="Dacks J."/>
            <person name="Van Der Giezen M."/>
            <person name="Tsaousis A."/>
            <person name="Roger A."/>
        </authorList>
    </citation>
    <scope>NUCLEOTIDE SEQUENCE [LARGE SCALE GENOMIC DNA]</scope>
    <source>
        <strain evidence="6">ATCC 50177 / NandII</strain>
    </source>
</reference>
<evidence type="ECO:0000256" key="1">
    <source>
        <dbReference type="ARBA" id="ARBA00009875"/>
    </source>
</evidence>
<dbReference type="Pfam" id="PF01199">
    <property type="entry name" value="Ribosomal_L34e"/>
    <property type="match status" value="1"/>
</dbReference>
<dbReference type="PRINTS" id="PR01250">
    <property type="entry name" value="RIBOSOMALL34"/>
</dbReference>
<dbReference type="STRING" id="478820.A0A196SLD5"/>
<dbReference type="InterPro" id="IPR047868">
    <property type="entry name" value="Ribosomal_L34e_arc-type"/>
</dbReference>
<dbReference type="HAMAP" id="MF_00349">
    <property type="entry name" value="Ribosomal_eL34"/>
    <property type="match status" value="1"/>
</dbReference>
<accession>A0A196SLD5</accession>
<gene>
    <name evidence="5" type="ORF">AV274_1565</name>
</gene>